<feature type="compositionally biased region" description="Low complexity" evidence="4">
    <location>
        <begin position="402"/>
        <end position="423"/>
    </location>
</feature>
<keyword evidence="5" id="KW-0812">Transmembrane</keyword>
<dbReference type="InterPro" id="IPR050482">
    <property type="entry name" value="Sensor_HK_TwoCompSys"/>
</dbReference>
<keyword evidence="3" id="KW-0902">Two-component regulatory system</keyword>
<accession>A0A931F1Z6</accession>
<keyword evidence="8" id="KW-1185">Reference proteome</keyword>
<dbReference type="Proteomes" id="UP000605361">
    <property type="component" value="Unassembled WGS sequence"/>
</dbReference>
<dbReference type="GO" id="GO:0046983">
    <property type="term" value="F:protein dimerization activity"/>
    <property type="evidence" value="ECO:0007669"/>
    <property type="project" value="InterPro"/>
</dbReference>
<dbReference type="Gene3D" id="1.20.5.1930">
    <property type="match status" value="1"/>
</dbReference>
<feature type="region of interest" description="Disordered" evidence="4">
    <location>
        <begin position="392"/>
        <end position="449"/>
    </location>
</feature>
<evidence type="ECO:0000256" key="1">
    <source>
        <dbReference type="ARBA" id="ARBA00022679"/>
    </source>
</evidence>
<feature type="region of interest" description="Disordered" evidence="4">
    <location>
        <begin position="1"/>
        <end position="29"/>
    </location>
</feature>
<dbReference type="SUPFAM" id="SSF55874">
    <property type="entry name" value="ATPase domain of HSP90 chaperone/DNA topoisomerase II/histidine kinase"/>
    <property type="match status" value="1"/>
</dbReference>
<gene>
    <name evidence="7" type="ORF">ITP53_20215</name>
</gene>
<proteinExistence type="predicted"/>
<organism evidence="7 8">
    <name type="scientific">Nonomuraea cypriaca</name>
    <dbReference type="NCBI Taxonomy" id="1187855"/>
    <lineage>
        <taxon>Bacteria</taxon>
        <taxon>Bacillati</taxon>
        <taxon>Actinomycetota</taxon>
        <taxon>Actinomycetes</taxon>
        <taxon>Streptosporangiales</taxon>
        <taxon>Streptosporangiaceae</taxon>
        <taxon>Nonomuraea</taxon>
    </lineage>
</organism>
<comment type="caution">
    <text evidence="7">The sequence shown here is derived from an EMBL/GenBank/DDBJ whole genome shotgun (WGS) entry which is preliminary data.</text>
</comment>
<reference evidence="7" key="1">
    <citation type="submission" date="2020-11" db="EMBL/GenBank/DDBJ databases">
        <title>Whole-genome analyses of Nonomuraea sp. K274.</title>
        <authorList>
            <person name="Veyisoglu A."/>
        </authorList>
    </citation>
    <scope>NUCLEOTIDE SEQUENCE</scope>
    <source>
        <strain evidence="7">K274</strain>
    </source>
</reference>
<dbReference type="EMBL" id="JADOGI010000057">
    <property type="protein sequence ID" value="MBF8188018.1"/>
    <property type="molecule type" value="Genomic_DNA"/>
</dbReference>
<protein>
    <recommendedName>
        <fullName evidence="6">Signal transduction histidine kinase subgroup 3 dimerisation and phosphoacceptor domain-containing protein</fullName>
    </recommendedName>
</protein>
<dbReference type="InterPro" id="IPR011712">
    <property type="entry name" value="Sig_transdc_His_kin_sub3_dim/P"/>
</dbReference>
<keyword evidence="5" id="KW-0472">Membrane</keyword>
<evidence type="ECO:0000259" key="6">
    <source>
        <dbReference type="Pfam" id="PF07730"/>
    </source>
</evidence>
<sequence length="449" mass="46393">MADTHPTSRTAGAPFFVDGGHEERGTAMPTARRPSVRLIKIAASAHAVFLFAAVIELARLSPPWYGTAFAATGIVLFAVCFVRIVWRNMERLHQNVTPVAFAAMVGTAAALQVVLERTWLLTASYYVVTLLVVAQPPRRWAPGVAAVLVAGTAAGVLRLGNDLGDAVATMLPVLGYAVILAFGYWFTRMGAELRRARIDLARGAVSAERTRIARDLHDVLGQRLTEIVLKAELASRLVGRDPERAAAEMSSVGRAARAALDEMRSTVSGYRDVTLAGEIATAGEIAKAAGIALSVHVPPALPGGAAGRTLAWAVREGLTNVLRHAEAGSCVITVTGSDPVVVTVTDDGPARRGGRARGEVAFGTGLAGLAERVTAAGGRLSASAGESRFTLRAEVPARAPDDSPSGTPPGSGRDDASSGSPAGSGRGAAEARDDASSGTQSGRGAGEPE</sequence>
<name>A0A931F1Z6_9ACTN</name>
<dbReference type="RefSeq" id="WP_195896971.1">
    <property type="nucleotide sequence ID" value="NZ_JADOGI010000057.1"/>
</dbReference>
<dbReference type="PANTHER" id="PTHR24421">
    <property type="entry name" value="NITRATE/NITRITE SENSOR PROTEIN NARX-RELATED"/>
    <property type="match status" value="1"/>
</dbReference>
<dbReference type="InterPro" id="IPR036890">
    <property type="entry name" value="HATPase_C_sf"/>
</dbReference>
<dbReference type="GO" id="GO:0000155">
    <property type="term" value="F:phosphorelay sensor kinase activity"/>
    <property type="evidence" value="ECO:0007669"/>
    <property type="project" value="InterPro"/>
</dbReference>
<evidence type="ECO:0000256" key="2">
    <source>
        <dbReference type="ARBA" id="ARBA00022777"/>
    </source>
</evidence>
<dbReference type="CDD" id="cd16917">
    <property type="entry name" value="HATPase_UhpB-NarQ-NarX-like"/>
    <property type="match status" value="1"/>
</dbReference>
<feature type="transmembrane region" description="Helical" evidence="5">
    <location>
        <begin position="64"/>
        <end position="85"/>
    </location>
</feature>
<evidence type="ECO:0000313" key="7">
    <source>
        <dbReference type="EMBL" id="MBF8188018.1"/>
    </source>
</evidence>
<dbReference type="AlphaFoldDB" id="A0A931F1Z6"/>
<feature type="transmembrane region" description="Helical" evidence="5">
    <location>
        <begin position="38"/>
        <end position="58"/>
    </location>
</feature>
<evidence type="ECO:0000313" key="8">
    <source>
        <dbReference type="Proteomes" id="UP000605361"/>
    </source>
</evidence>
<dbReference type="Pfam" id="PF07730">
    <property type="entry name" value="HisKA_3"/>
    <property type="match status" value="1"/>
</dbReference>
<feature type="transmembrane region" description="Helical" evidence="5">
    <location>
        <begin position="166"/>
        <end position="187"/>
    </location>
</feature>
<feature type="transmembrane region" description="Helical" evidence="5">
    <location>
        <begin position="92"/>
        <end position="111"/>
    </location>
</feature>
<evidence type="ECO:0000256" key="4">
    <source>
        <dbReference type="SAM" id="MobiDB-lite"/>
    </source>
</evidence>
<feature type="compositionally biased region" description="Polar residues" evidence="4">
    <location>
        <begin position="1"/>
        <end position="10"/>
    </location>
</feature>
<dbReference type="Gene3D" id="3.30.565.10">
    <property type="entry name" value="Histidine kinase-like ATPase, C-terminal domain"/>
    <property type="match status" value="1"/>
</dbReference>
<feature type="transmembrane region" description="Helical" evidence="5">
    <location>
        <begin position="141"/>
        <end position="160"/>
    </location>
</feature>
<evidence type="ECO:0000256" key="3">
    <source>
        <dbReference type="ARBA" id="ARBA00023012"/>
    </source>
</evidence>
<keyword evidence="1" id="KW-0808">Transferase</keyword>
<dbReference type="GO" id="GO:0016020">
    <property type="term" value="C:membrane"/>
    <property type="evidence" value="ECO:0007669"/>
    <property type="project" value="InterPro"/>
</dbReference>
<keyword evidence="5" id="KW-1133">Transmembrane helix</keyword>
<evidence type="ECO:0000256" key="5">
    <source>
        <dbReference type="SAM" id="Phobius"/>
    </source>
</evidence>
<feature type="domain" description="Signal transduction histidine kinase subgroup 3 dimerisation and phosphoacceptor" evidence="6">
    <location>
        <begin position="208"/>
        <end position="274"/>
    </location>
</feature>
<keyword evidence="2" id="KW-0418">Kinase</keyword>